<keyword evidence="4" id="KW-1185">Reference proteome</keyword>
<keyword evidence="1" id="KW-0175">Coiled coil</keyword>
<name>A0A9P9AW36_9HYPO</name>
<reference evidence="3 4" key="1">
    <citation type="journal article" date="2021" name="Nat. Commun.">
        <title>Genetic determinants of endophytism in the Arabidopsis root mycobiome.</title>
        <authorList>
            <person name="Mesny F."/>
            <person name="Miyauchi S."/>
            <person name="Thiergart T."/>
            <person name="Pickel B."/>
            <person name="Atanasova L."/>
            <person name="Karlsson M."/>
            <person name="Huettel B."/>
            <person name="Barry K.W."/>
            <person name="Haridas S."/>
            <person name="Chen C."/>
            <person name="Bauer D."/>
            <person name="Andreopoulos W."/>
            <person name="Pangilinan J."/>
            <person name="LaButti K."/>
            <person name="Riley R."/>
            <person name="Lipzen A."/>
            <person name="Clum A."/>
            <person name="Drula E."/>
            <person name="Henrissat B."/>
            <person name="Kohler A."/>
            <person name="Grigoriev I.V."/>
            <person name="Martin F.M."/>
            <person name="Hacquard S."/>
        </authorList>
    </citation>
    <scope>NUCLEOTIDE SEQUENCE [LARGE SCALE GENOMIC DNA]</scope>
    <source>
        <strain evidence="3 4">MPI-CAGE-CH-0241</strain>
    </source>
</reference>
<feature type="compositionally biased region" description="Polar residues" evidence="2">
    <location>
        <begin position="67"/>
        <end position="78"/>
    </location>
</feature>
<gene>
    <name evidence="3" type="ORF">B0T10DRAFT_601281</name>
</gene>
<feature type="region of interest" description="Disordered" evidence="2">
    <location>
        <begin position="52"/>
        <end position="106"/>
    </location>
</feature>
<evidence type="ECO:0008006" key="5">
    <source>
        <dbReference type="Google" id="ProtNLM"/>
    </source>
</evidence>
<feature type="region of interest" description="Disordered" evidence="2">
    <location>
        <begin position="169"/>
        <end position="255"/>
    </location>
</feature>
<dbReference type="OrthoDB" id="430051at2759"/>
<feature type="coiled-coil region" evidence="1">
    <location>
        <begin position="305"/>
        <end position="332"/>
    </location>
</feature>
<feature type="region of interest" description="Disordered" evidence="2">
    <location>
        <begin position="1"/>
        <end position="22"/>
    </location>
</feature>
<organism evidence="3 4">
    <name type="scientific">Thelonectria olida</name>
    <dbReference type="NCBI Taxonomy" id="1576542"/>
    <lineage>
        <taxon>Eukaryota</taxon>
        <taxon>Fungi</taxon>
        <taxon>Dikarya</taxon>
        <taxon>Ascomycota</taxon>
        <taxon>Pezizomycotina</taxon>
        <taxon>Sordariomycetes</taxon>
        <taxon>Hypocreomycetidae</taxon>
        <taxon>Hypocreales</taxon>
        <taxon>Nectriaceae</taxon>
        <taxon>Thelonectria</taxon>
    </lineage>
</organism>
<dbReference type="AlphaFoldDB" id="A0A9P9AW36"/>
<comment type="caution">
    <text evidence="3">The sequence shown here is derived from an EMBL/GenBank/DDBJ whole genome shotgun (WGS) entry which is preliminary data.</text>
</comment>
<feature type="compositionally biased region" description="Pro residues" evidence="2">
    <location>
        <begin position="240"/>
        <end position="250"/>
    </location>
</feature>
<evidence type="ECO:0000313" key="3">
    <source>
        <dbReference type="EMBL" id="KAH6898294.1"/>
    </source>
</evidence>
<evidence type="ECO:0000256" key="2">
    <source>
        <dbReference type="SAM" id="MobiDB-lite"/>
    </source>
</evidence>
<feature type="compositionally biased region" description="Polar residues" evidence="2">
    <location>
        <begin position="214"/>
        <end position="230"/>
    </location>
</feature>
<protein>
    <recommendedName>
        <fullName evidence="5">Zinc finger GRF-type domain-containing protein</fullName>
    </recommendedName>
</protein>
<dbReference type="Proteomes" id="UP000777438">
    <property type="component" value="Unassembled WGS sequence"/>
</dbReference>
<evidence type="ECO:0000256" key="1">
    <source>
        <dbReference type="SAM" id="Coils"/>
    </source>
</evidence>
<feature type="compositionally biased region" description="Acidic residues" evidence="2">
    <location>
        <begin position="94"/>
        <end position="105"/>
    </location>
</feature>
<proteinExistence type="predicted"/>
<sequence>MDNGGATVNRAKKMVPRETKKEGPNKGRFFYKCFDCRLFIWWEHARIRETGLSSTSRDAEQPAEPTQPKTPSLTQRQLTAYGYQRTSSRRHSDSDEDSSSDDLDEPTAATATNVGLATAAGSETSCPSTTKRKRDVFEDSDSFSDFGSEEEREMIEIADKSAEKLMKSNPNAFVTPSHPRSTDLMGGLPTPSVTRTLFPSAKRQKQVSFEEIPASSSSTPATLGRSTPSMSTASSVTTPSKPPTHPPPSSPLDEATYDVTDEVMALLRTQAIDPKVLNAVQTILVTAARRATGFALGRESAKAAVKARDETVAKLQERIVALENREKMHRSQVTNIKANLMKMYEDN</sequence>
<evidence type="ECO:0000313" key="4">
    <source>
        <dbReference type="Proteomes" id="UP000777438"/>
    </source>
</evidence>
<dbReference type="EMBL" id="JAGPYM010000002">
    <property type="protein sequence ID" value="KAH6898294.1"/>
    <property type="molecule type" value="Genomic_DNA"/>
</dbReference>
<accession>A0A9P9AW36</accession>